<dbReference type="SUPFAM" id="SSF102215">
    <property type="entry name" value="Creatininase"/>
    <property type="match status" value="1"/>
</dbReference>
<reference evidence="6 7" key="1">
    <citation type="submission" date="2024-09" db="EMBL/GenBank/DDBJ databases">
        <authorList>
            <person name="Sun Q."/>
            <person name="Mori K."/>
        </authorList>
    </citation>
    <scope>NUCLEOTIDE SEQUENCE [LARGE SCALE GENOMIC DNA]</scope>
    <source>
        <strain evidence="6 7">TBRC 1432</strain>
    </source>
</reference>
<dbReference type="EMBL" id="JBHLUD010000002">
    <property type="protein sequence ID" value="MFC0541349.1"/>
    <property type="molecule type" value="Genomic_DNA"/>
</dbReference>
<dbReference type="InterPro" id="IPR024087">
    <property type="entry name" value="Creatininase-like_sf"/>
</dbReference>
<protein>
    <submittedName>
        <fullName evidence="6">Creatininase family protein</fullName>
    </submittedName>
</protein>
<evidence type="ECO:0000256" key="4">
    <source>
        <dbReference type="ARBA" id="ARBA00022833"/>
    </source>
</evidence>
<accession>A0ABV6MMD2</accession>
<gene>
    <name evidence="6" type="ORF">ACFFH7_07630</name>
</gene>
<comment type="similarity">
    <text evidence="5">Belongs to the creatininase superfamily.</text>
</comment>
<comment type="cofactor">
    <cofactor evidence="1">
        <name>Zn(2+)</name>
        <dbReference type="ChEBI" id="CHEBI:29105"/>
    </cofactor>
</comment>
<keyword evidence="2" id="KW-0479">Metal-binding</keyword>
<keyword evidence="7" id="KW-1185">Reference proteome</keyword>
<name>A0ABV6MMD2_9PSEU</name>
<dbReference type="RefSeq" id="WP_273942651.1">
    <property type="nucleotide sequence ID" value="NZ_CP097263.1"/>
</dbReference>
<keyword evidence="3" id="KW-0378">Hydrolase</keyword>
<dbReference type="PANTHER" id="PTHR35005:SF1">
    <property type="entry name" value="2-AMINO-5-FORMYLAMINO-6-RIBOSYLAMINOPYRIMIDIN-4(3H)-ONE 5'-MONOPHOSPHATE DEFORMYLASE"/>
    <property type="match status" value="1"/>
</dbReference>
<dbReference type="Pfam" id="PF02633">
    <property type="entry name" value="Creatininase"/>
    <property type="match status" value="1"/>
</dbReference>
<proteinExistence type="inferred from homology"/>
<evidence type="ECO:0000256" key="1">
    <source>
        <dbReference type="ARBA" id="ARBA00001947"/>
    </source>
</evidence>
<dbReference type="Gene3D" id="3.40.50.10310">
    <property type="entry name" value="Creatininase"/>
    <property type="match status" value="1"/>
</dbReference>
<keyword evidence="4" id="KW-0862">Zinc</keyword>
<dbReference type="InterPro" id="IPR003785">
    <property type="entry name" value="Creatininase/forma_Hydrolase"/>
</dbReference>
<evidence type="ECO:0000313" key="7">
    <source>
        <dbReference type="Proteomes" id="UP001589810"/>
    </source>
</evidence>
<dbReference type="Proteomes" id="UP001589810">
    <property type="component" value="Unassembled WGS sequence"/>
</dbReference>
<evidence type="ECO:0000256" key="3">
    <source>
        <dbReference type="ARBA" id="ARBA00022801"/>
    </source>
</evidence>
<comment type="caution">
    <text evidence="6">The sequence shown here is derived from an EMBL/GenBank/DDBJ whole genome shotgun (WGS) entry which is preliminary data.</text>
</comment>
<organism evidence="6 7">
    <name type="scientific">Kutzneria chonburiensis</name>
    <dbReference type="NCBI Taxonomy" id="1483604"/>
    <lineage>
        <taxon>Bacteria</taxon>
        <taxon>Bacillati</taxon>
        <taxon>Actinomycetota</taxon>
        <taxon>Actinomycetes</taxon>
        <taxon>Pseudonocardiales</taxon>
        <taxon>Pseudonocardiaceae</taxon>
        <taxon>Kutzneria</taxon>
    </lineage>
</organism>
<evidence type="ECO:0000256" key="5">
    <source>
        <dbReference type="ARBA" id="ARBA00024029"/>
    </source>
</evidence>
<sequence length="275" mass="29501">MTFLPRTHRLADLTWPEIDELRPHAPVAIVPLGATEQHGHGMAQRVDTARAEAVADMVARRMAPKVVVTPTIPVGMSEHHMAFPGTLTLSPVTLQQVVVELVTSLHRHGWRRIFVLTGHGGNNSAIDVAVSRLRAELTDTHIAWSGVTPVVSDVVKQHADSPVRGHSCEIETSQALYVDPDLVRPDRLVRGSATLDDLDPAGRLARSHAGIHFPQAYNALSPTGNLGDPRLATAELGALLVDTVVDRICGFLTGLIGLPDRSPAPPPAQIALETS</sequence>
<evidence type="ECO:0000313" key="6">
    <source>
        <dbReference type="EMBL" id="MFC0541349.1"/>
    </source>
</evidence>
<evidence type="ECO:0000256" key="2">
    <source>
        <dbReference type="ARBA" id="ARBA00022723"/>
    </source>
</evidence>
<dbReference type="PANTHER" id="PTHR35005">
    <property type="entry name" value="3-DEHYDRO-SCYLLO-INOSOSE HYDROLASE"/>
    <property type="match status" value="1"/>
</dbReference>